<dbReference type="OrthoDB" id="2879525at2"/>
<keyword evidence="3" id="KW-1185">Reference proteome</keyword>
<evidence type="ECO:0000313" key="3">
    <source>
        <dbReference type="Proteomes" id="UP000309676"/>
    </source>
</evidence>
<protein>
    <submittedName>
        <fullName evidence="2">HPr family phosphocarrier protein</fullName>
    </submittedName>
</protein>
<evidence type="ECO:0000313" key="2">
    <source>
        <dbReference type="EMBL" id="TLS50316.1"/>
    </source>
</evidence>
<dbReference type="AlphaFoldDB" id="A0A5R9G7F8"/>
<dbReference type="SUPFAM" id="SSF55594">
    <property type="entry name" value="HPr-like"/>
    <property type="match status" value="1"/>
</dbReference>
<dbReference type="InterPro" id="IPR035895">
    <property type="entry name" value="HPr-like_sf"/>
</dbReference>
<feature type="domain" description="HPr" evidence="1">
    <location>
        <begin position="2"/>
        <end position="71"/>
    </location>
</feature>
<dbReference type="Proteomes" id="UP000309676">
    <property type="component" value="Unassembled WGS sequence"/>
</dbReference>
<comment type="caution">
    <text evidence="2">The sequence shown here is derived from an EMBL/GenBank/DDBJ whole genome shotgun (WGS) entry which is preliminary data.</text>
</comment>
<sequence length="80" mass="8834">MSGIETRAIVDINKEANRFRSSIVLRWDGKVIDAKSILGLSLTLLGSQSYALEIHGPDEVEAKAAMLAVFRKHHLAIETM</sequence>
<dbReference type="RefSeq" id="WP_138196026.1">
    <property type="nucleotide sequence ID" value="NZ_VCIW01000015.1"/>
</dbReference>
<dbReference type="EMBL" id="VCIW01000015">
    <property type="protein sequence ID" value="TLS50316.1"/>
    <property type="molecule type" value="Genomic_DNA"/>
</dbReference>
<name>A0A5R9G7F8_9BACL</name>
<dbReference type="Pfam" id="PF00381">
    <property type="entry name" value="PTS-HPr"/>
    <property type="match status" value="1"/>
</dbReference>
<proteinExistence type="predicted"/>
<organism evidence="2 3">
    <name type="scientific">Paenibacillus antri</name>
    <dbReference type="NCBI Taxonomy" id="2582848"/>
    <lineage>
        <taxon>Bacteria</taxon>
        <taxon>Bacillati</taxon>
        <taxon>Bacillota</taxon>
        <taxon>Bacilli</taxon>
        <taxon>Bacillales</taxon>
        <taxon>Paenibacillaceae</taxon>
        <taxon>Paenibacillus</taxon>
    </lineage>
</organism>
<accession>A0A5R9G7F8</accession>
<gene>
    <name evidence="2" type="ORF">FE782_20015</name>
</gene>
<dbReference type="InterPro" id="IPR000032">
    <property type="entry name" value="HPr-like"/>
</dbReference>
<reference evidence="2 3" key="1">
    <citation type="submission" date="2019-05" db="EMBL/GenBank/DDBJ databases">
        <authorList>
            <person name="Narsing Rao M.P."/>
            <person name="Li W.J."/>
        </authorList>
    </citation>
    <scope>NUCLEOTIDE SEQUENCE [LARGE SCALE GENOMIC DNA]</scope>
    <source>
        <strain evidence="2 3">SYSU_K30003</strain>
    </source>
</reference>
<evidence type="ECO:0000259" key="1">
    <source>
        <dbReference type="Pfam" id="PF00381"/>
    </source>
</evidence>
<dbReference type="Gene3D" id="3.30.1340.10">
    <property type="entry name" value="HPr-like"/>
    <property type="match status" value="1"/>
</dbReference>